<comment type="similarity">
    <text evidence="1">Belongs to the heat shock protein 90 family.</text>
</comment>
<gene>
    <name evidence="6" type="ORF">J8N05_14815</name>
</gene>
<evidence type="ECO:0000256" key="1">
    <source>
        <dbReference type="ARBA" id="ARBA00008239"/>
    </source>
</evidence>
<evidence type="ECO:0000259" key="5">
    <source>
        <dbReference type="SMART" id="SM00387"/>
    </source>
</evidence>
<evidence type="ECO:0000313" key="6">
    <source>
        <dbReference type="EMBL" id="MBQ0849470.1"/>
    </source>
</evidence>
<dbReference type="PRINTS" id="PR00775">
    <property type="entry name" value="HEATSHOCK90"/>
</dbReference>
<dbReference type="AlphaFoldDB" id="A0A940XT70"/>
<dbReference type="InterPro" id="IPR003594">
    <property type="entry name" value="HATPase_dom"/>
</dbReference>
<sequence length="898" mass="100974">MPEHSYTSTSLWRETLSARPDGDIHAEQRERLRTSYVELRRMAAVLLKENEHSMPDFTVHDISHVDALWETADLVCGGEVTLNPAEAYVLACAFVLHDAAMGAAAYGTSVQETLGDKRWHDLVSVAYYDRRGCWPEQHELDAPPAEIAEACRAVAIRQTHAEQARRLVDQPWPSSTGNEIHLIGEVQLREVYGPLIGDLAASHWWPVSRLPGEFRHTIGSLPWQPSEWTIEPLKLACVLRLADATQVDSRRAPTLLFSIRDPQGTAREHWRFQEHVSRPRREGDRVRYTSLRPFTPRDAASWWLALEYLRGVDRELRSVDSLLHDLGRDRFAARAVAGVDSPERFAELFRVQGWRPIDATIKVSDIPALVKGLGGEQLYGDEPEVGVRELLQNAQDAVQARRALQPGFADGRIEVKLTEADGVWCFEIRDNGVGMDEETLIHGLLDFGRSGWSSADIRNKLPGLADGGFQPSGRFGIGFFSVFLLGDRIELITRRYDSSTQDARRLSFEGPSHRPLLTPLPSHDWVPEGTTVRVTLKRSPNDVLGLLYKTDDDLLTQLVRRLALENSVPIHTWEPGSNDPDILAPFSLAAGSPEEVFDRLYPPSAVSRRTGEEKQRLQVRDDFTSQATELLDDKGQRIGLATLWNSLRHTTRRTFKGTVTVNGLLADTSVSFSGYLAGQPSRASRDKAQLVADQDQVRLWMRRQEQRLRENGEFGDPVQLELAYTFTKAFNELPGDIAFALTSEGVLTPDDIADWAASKTEIFLAAGTPLALRSRPPVAYIFVSGQTVRLPDNWLAIFTSVLAPPLADVFPDVAARDPAYESARNDRTLTWQKQWWRWSGDLYGLFLRALCQAWSCTIESLLAPIQQRDWSDARFLEHEDLGPVSGYLLTRPLPERQQ</sequence>
<dbReference type="GO" id="GO:0016887">
    <property type="term" value="F:ATP hydrolysis activity"/>
    <property type="evidence" value="ECO:0007669"/>
    <property type="project" value="InterPro"/>
</dbReference>
<dbReference type="PANTHER" id="PTHR11528">
    <property type="entry name" value="HEAT SHOCK PROTEIN 90 FAMILY MEMBER"/>
    <property type="match status" value="1"/>
</dbReference>
<reference evidence="6 7" key="1">
    <citation type="submission" date="2021-04" db="EMBL/GenBank/DDBJ databases">
        <authorList>
            <person name="Tang X."/>
            <person name="Zhou X."/>
            <person name="Chen X."/>
            <person name="Cernava T."/>
            <person name="Zhang C."/>
        </authorList>
    </citation>
    <scope>NUCLEOTIDE SEQUENCE [LARGE SCALE GENOMIC DNA]</scope>
    <source>
        <strain evidence="6 7">BH-SS-21</strain>
    </source>
</reference>
<dbReference type="Proteomes" id="UP000677413">
    <property type="component" value="Unassembled WGS sequence"/>
</dbReference>
<dbReference type="RefSeq" id="WP_210883148.1">
    <property type="nucleotide sequence ID" value="NZ_JAGPYQ010000001.1"/>
</dbReference>
<dbReference type="GO" id="GO:0051082">
    <property type="term" value="F:unfolded protein binding"/>
    <property type="evidence" value="ECO:0007669"/>
    <property type="project" value="InterPro"/>
</dbReference>
<dbReference type="GO" id="GO:0005524">
    <property type="term" value="F:ATP binding"/>
    <property type="evidence" value="ECO:0007669"/>
    <property type="project" value="UniProtKB-KW"/>
</dbReference>
<proteinExistence type="inferred from homology"/>
<feature type="domain" description="Histidine kinase/HSP90-like ATPase" evidence="5">
    <location>
        <begin position="380"/>
        <end position="540"/>
    </location>
</feature>
<keyword evidence="6" id="KW-0808">Transferase</keyword>
<protein>
    <submittedName>
        <fullName evidence="6">Sensor histidine kinase</fullName>
    </submittedName>
</protein>
<organism evidence="6 7">
    <name type="scientific">Streptomyces liliiviolaceus</name>
    <dbReference type="NCBI Taxonomy" id="2823109"/>
    <lineage>
        <taxon>Bacteria</taxon>
        <taxon>Bacillati</taxon>
        <taxon>Actinomycetota</taxon>
        <taxon>Actinomycetes</taxon>
        <taxon>Kitasatosporales</taxon>
        <taxon>Streptomycetaceae</taxon>
        <taxon>Streptomyces</taxon>
    </lineage>
</organism>
<keyword evidence="2" id="KW-0547">Nucleotide-binding</keyword>
<dbReference type="Pfam" id="PF13589">
    <property type="entry name" value="HATPase_c_3"/>
    <property type="match status" value="1"/>
</dbReference>
<keyword evidence="7" id="KW-1185">Reference proteome</keyword>
<evidence type="ECO:0000256" key="4">
    <source>
        <dbReference type="ARBA" id="ARBA00023186"/>
    </source>
</evidence>
<keyword evidence="4" id="KW-0143">Chaperone</keyword>
<dbReference type="Pfam" id="PF24391">
    <property type="entry name" value="HD-CE"/>
    <property type="match status" value="1"/>
</dbReference>
<dbReference type="InterPro" id="IPR020575">
    <property type="entry name" value="Hsp90_N"/>
</dbReference>
<accession>A0A940XT70</accession>
<name>A0A940XT70_9ACTN</name>
<keyword evidence="3" id="KW-0067">ATP-binding</keyword>
<dbReference type="SUPFAM" id="SSF55874">
    <property type="entry name" value="ATPase domain of HSP90 chaperone/DNA topoisomerase II/histidine kinase"/>
    <property type="match status" value="1"/>
</dbReference>
<dbReference type="Gene3D" id="3.30.565.10">
    <property type="entry name" value="Histidine kinase-like ATPase, C-terminal domain"/>
    <property type="match status" value="1"/>
</dbReference>
<dbReference type="InterPro" id="IPR056471">
    <property type="entry name" value="HD-CE"/>
</dbReference>
<dbReference type="GO" id="GO:0140662">
    <property type="term" value="F:ATP-dependent protein folding chaperone"/>
    <property type="evidence" value="ECO:0007669"/>
    <property type="project" value="InterPro"/>
</dbReference>
<evidence type="ECO:0000256" key="2">
    <source>
        <dbReference type="ARBA" id="ARBA00022741"/>
    </source>
</evidence>
<evidence type="ECO:0000313" key="7">
    <source>
        <dbReference type="Proteomes" id="UP000677413"/>
    </source>
</evidence>
<dbReference type="InterPro" id="IPR001404">
    <property type="entry name" value="Hsp90_fam"/>
</dbReference>
<keyword evidence="6" id="KW-0418">Kinase</keyword>
<comment type="caution">
    <text evidence="6">The sequence shown here is derived from an EMBL/GenBank/DDBJ whole genome shotgun (WGS) entry which is preliminary data.</text>
</comment>
<dbReference type="GO" id="GO:0016301">
    <property type="term" value="F:kinase activity"/>
    <property type="evidence" value="ECO:0007669"/>
    <property type="project" value="UniProtKB-KW"/>
</dbReference>
<dbReference type="EMBL" id="JAGPYQ010000001">
    <property type="protein sequence ID" value="MBQ0849470.1"/>
    <property type="molecule type" value="Genomic_DNA"/>
</dbReference>
<evidence type="ECO:0000256" key="3">
    <source>
        <dbReference type="ARBA" id="ARBA00022840"/>
    </source>
</evidence>
<dbReference type="InterPro" id="IPR036890">
    <property type="entry name" value="HATPase_C_sf"/>
</dbReference>
<dbReference type="SMART" id="SM00387">
    <property type="entry name" value="HATPase_c"/>
    <property type="match status" value="1"/>
</dbReference>